<evidence type="ECO:0000313" key="3">
    <source>
        <dbReference type="Proteomes" id="UP001456307"/>
    </source>
</evidence>
<proteinExistence type="predicted"/>
<keyword evidence="3" id="KW-1185">Reference proteome</keyword>
<sequence>MAICSNSLKKPKPQPKGGVQITGGQPKPTNTGAKIDFAHASYQEIKAFKDEHPQEYADLTNEGGTN</sequence>
<feature type="region of interest" description="Disordered" evidence="1">
    <location>
        <begin position="1"/>
        <end position="33"/>
    </location>
</feature>
<dbReference type="RefSeq" id="WP_347953503.1">
    <property type="nucleotide sequence ID" value="NZ_JBCNVQ010000001.1"/>
</dbReference>
<dbReference type="EMBL" id="JBCNVT010000001">
    <property type="protein sequence ID" value="MEO5286414.1"/>
    <property type="molecule type" value="Genomic_DNA"/>
</dbReference>
<evidence type="ECO:0000256" key="1">
    <source>
        <dbReference type="SAM" id="MobiDB-lite"/>
    </source>
</evidence>
<comment type="caution">
    <text evidence="2">The sequence shown here is derived from an EMBL/GenBank/DDBJ whole genome shotgun (WGS) entry which is preliminary data.</text>
</comment>
<evidence type="ECO:0000313" key="2">
    <source>
        <dbReference type="EMBL" id="MEO5286414.1"/>
    </source>
</evidence>
<reference evidence="2 3" key="1">
    <citation type="submission" date="2024-04" db="EMBL/GenBank/DDBJ databases">
        <title>Limosilactobacillus allomucosae sp. nov., a novel species isolated from wild boar faecal samples as potential probiotics for domestic pigs.</title>
        <authorList>
            <person name="Chen B."/>
        </authorList>
    </citation>
    <scope>NUCLEOTIDE SEQUENCE [LARGE SCALE GENOMIC DNA]</scope>
    <source>
        <strain evidence="2 3">WILCCON 0055</strain>
    </source>
</reference>
<organism evidence="2 3">
    <name type="scientific">Limosilactobacillus allomucosae</name>
    <dbReference type="NCBI Taxonomy" id="3142938"/>
    <lineage>
        <taxon>Bacteria</taxon>
        <taxon>Bacillati</taxon>
        <taxon>Bacillota</taxon>
        <taxon>Bacilli</taxon>
        <taxon>Lactobacillales</taxon>
        <taxon>Lactobacillaceae</taxon>
        <taxon>Limosilactobacillus</taxon>
    </lineage>
</organism>
<accession>A0ABV0I638</accession>
<name>A0ABV0I638_9LACO</name>
<protein>
    <submittedName>
        <fullName evidence="2">Uncharacterized protein</fullName>
    </submittedName>
</protein>
<dbReference type="Proteomes" id="UP001456307">
    <property type="component" value="Unassembled WGS sequence"/>
</dbReference>
<gene>
    <name evidence="2" type="ORF">AAVZ08_07450</name>
</gene>